<organism evidence="1 2">
    <name type="scientific">Alsobacter metallidurans</name>
    <dbReference type="NCBI Taxonomy" id="340221"/>
    <lineage>
        <taxon>Bacteria</taxon>
        <taxon>Pseudomonadati</taxon>
        <taxon>Pseudomonadota</taxon>
        <taxon>Alphaproteobacteria</taxon>
        <taxon>Hyphomicrobiales</taxon>
        <taxon>Alsobacteraceae</taxon>
        <taxon>Alsobacter</taxon>
    </lineage>
</organism>
<dbReference type="Gene3D" id="3.40.50.150">
    <property type="entry name" value="Vaccinia Virus protein VP39"/>
    <property type="match status" value="1"/>
</dbReference>
<evidence type="ECO:0000313" key="2">
    <source>
        <dbReference type="Proteomes" id="UP000603912"/>
    </source>
</evidence>
<accession>A0A917I9H9</accession>
<keyword evidence="2" id="KW-1185">Reference proteome</keyword>
<protein>
    <recommendedName>
        <fullName evidence="3">SAM-dependent methyltransferase</fullName>
    </recommendedName>
</protein>
<dbReference type="CDD" id="cd02440">
    <property type="entry name" value="AdoMet_MTases"/>
    <property type="match status" value="1"/>
</dbReference>
<dbReference type="EMBL" id="BMES01000002">
    <property type="protein sequence ID" value="GGH24741.1"/>
    <property type="molecule type" value="Genomic_DNA"/>
</dbReference>
<name>A0A917I9H9_9HYPH</name>
<reference evidence="1" key="2">
    <citation type="submission" date="2020-09" db="EMBL/GenBank/DDBJ databases">
        <authorList>
            <person name="Sun Q."/>
            <person name="Zhou Y."/>
        </authorList>
    </citation>
    <scope>NUCLEOTIDE SEQUENCE</scope>
    <source>
        <strain evidence="1">CGMCC 1.12214</strain>
    </source>
</reference>
<sequence>MRYEAADQWVVSPEAAVNQIEQPVTCNLCGSAPDRHQELITTPVKKPHWPGSPTCRVACCEVCGFTFLSPRLDQAGYNQYYAADYYEEMSGGQLAAIVAKNEGVMRRVLDEVAPHVVFRPDMKVIDVGCGYGEMLSELRKRHGGQVVGVELSAEAARFARENYGLTVLEEDVNERISAGDRYDLVFLIATLEHVLDGAALLRTLRAMLAPGGRLVVLVPDLDAIQPIVRTDNASRVFKVVHTYYFTRKTLPALAGRSGLATLSVKSGPFSSAGQHDLVAVFEAGPEVAPVLPVENWGEKKAGVLSMLEKHAATKPTKPPFLGVSRIARRVLDKLFRAW</sequence>
<dbReference type="AlphaFoldDB" id="A0A917I9H9"/>
<dbReference type="Proteomes" id="UP000603912">
    <property type="component" value="Unassembled WGS sequence"/>
</dbReference>
<evidence type="ECO:0000313" key="1">
    <source>
        <dbReference type="EMBL" id="GGH24741.1"/>
    </source>
</evidence>
<comment type="caution">
    <text evidence="1">The sequence shown here is derived from an EMBL/GenBank/DDBJ whole genome shotgun (WGS) entry which is preliminary data.</text>
</comment>
<dbReference type="SUPFAM" id="SSF53335">
    <property type="entry name" value="S-adenosyl-L-methionine-dependent methyltransferases"/>
    <property type="match status" value="1"/>
</dbReference>
<dbReference type="PANTHER" id="PTHR43861">
    <property type="entry name" value="TRANS-ACONITATE 2-METHYLTRANSFERASE-RELATED"/>
    <property type="match status" value="1"/>
</dbReference>
<evidence type="ECO:0008006" key="3">
    <source>
        <dbReference type="Google" id="ProtNLM"/>
    </source>
</evidence>
<gene>
    <name evidence="1" type="ORF">GCM10007036_31350</name>
</gene>
<proteinExistence type="predicted"/>
<dbReference type="Pfam" id="PF13489">
    <property type="entry name" value="Methyltransf_23"/>
    <property type="match status" value="1"/>
</dbReference>
<reference evidence="1" key="1">
    <citation type="journal article" date="2014" name="Int. J. Syst. Evol. Microbiol.">
        <title>Complete genome sequence of Corynebacterium casei LMG S-19264T (=DSM 44701T), isolated from a smear-ripened cheese.</title>
        <authorList>
            <consortium name="US DOE Joint Genome Institute (JGI-PGF)"/>
            <person name="Walter F."/>
            <person name="Albersmeier A."/>
            <person name="Kalinowski J."/>
            <person name="Ruckert C."/>
        </authorList>
    </citation>
    <scope>NUCLEOTIDE SEQUENCE</scope>
    <source>
        <strain evidence="1">CGMCC 1.12214</strain>
    </source>
</reference>
<dbReference type="InterPro" id="IPR029063">
    <property type="entry name" value="SAM-dependent_MTases_sf"/>
</dbReference>